<evidence type="ECO:0000259" key="8">
    <source>
        <dbReference type="PROSITE" id="PS50893"/>
    </source>
</evidence>
<dbReference type="PROSITE" id="PS00211">
    <property type="entry name" value="ABC_TRANSPORTER_1"/>
    <property type="match status" value="1"/>
</dbReference>
<dbReference type="RefSeq" id="WP_380974793.1">
    <property type="nucleotide sequence ID" value="NZ_JBHTEF010000001.1"/>
</dbReference>
<keyword evidence="6" id="KW-0029">Amino-acid transport</keyword>
<proteinExistence type="predicted"/>
<organism evidence="9 10">
    <name type="scientific">Schaalia naturae</name>
    <dbReference type="NCBI Taxonomy" id="635203"/>
    <lineage>
        <taxon>Bacteria</taxon>
        <taxon>Bacillati</taxon>
        <taxon>Actinomycetota</taxon>
        <taxon>Actinomycetes</taxon>
        <taxon>Actinomycetales</taxon>
        <taxon>Actinomycetaceae</taxon>
        <taxon>Schaalia</taxon>
    </lineage>
</organism>
<dbReference type="InterPro" id="IPR050086">
    <property type="entry name" value="MetN_ABC_transporter-like"/>
</dbReference>
<evidence type="ECO:0000313" key="10">
    <source>
        <dbReference type="Proteomes" id="UP001596527"/>
    </source>
</evidence>
<evidence type="ECO:0000313" key="9">
    <source>
        <dbReference type="EMBL" id="MFC7581458.1"/>
    </source>
</evidence>
<evidence type="ECO:0000256" key="5">
    <source>
        <dbReference type="ARBA" id="ARBA00022967"/>
    </source>
</evidence>
<gene>
    <name evidence="9" type="ORF">ACFQWG_09660</name>
</gene>
<keyword evidence="2" id="KW-1003">Cell membrane</keyword>
<keyword evidence="4 9" id="KW-0067">ATP-binding</keyword>
<feature type="domain" description="ABC transporter" evidence="8">
    <location>
        <begin position="2"/>
        <end position="241"/>
    </location>
</feature>
<dbReference type="PANTHER" id="PTHR43166:SF30">
    <property type="entry name" value="METHIONINE IMPORT ATP-BINDING PROTEIN METN"/>
    <property type="match status" value="1"/>
</dbReference>
<evidence type="ECO:0000256" key="7">
    <source>
        <dbReference type="ARBA" id="ARBA00023136"/>
    </source>
</evidence>
<keyword evidence="1" id="KW-0813">Transport</keyword>
<dbReference type="SUPFAM" id="SSF52540">
    <property type="entry name" value="P-loop containing nucleoside triphosphate hydrolases"/>
    <property type="match status" value="1"/>
</dbReference>
<keyword evidence="10" id="KW-1185">Reference proteome</keyword>
<dbReference type="GO" id="GO:0005524">
    <property type="term" value="F:ATP binding"/>
    <property type="evidence" value="ECO:0007669"/>
    <property type="project" value="UniProtKB-KW"/>
</dbReference>
<evidence type="ECO:0000256" key="4">
    <source>
        <dbReference type="ARBA" id="ARBA00022840"/>
    </source>
</evidence>
<keyword evidence="3" id="KW-0547">Nucleotide-binding</keyword>
<evidence type="ECO:0000256" key="2">
    <source>
        <dbReference type="ARBA" id="ARBA00022475"/>
    </source>
</evidence>
<dbReference type="EMBL" id="JBHTEF010000001">
    <property type="protein sequence ID" value="MFC7581458.1"/>
    <property type="molecule type" value="Genomic_DNA"/>
</dbReference>
<dbReference type="SMART" id="SM00382">
    <property type="entry name" value="AAA"/>
    <property type="match status" value="1"/>
</dbReference>
<keyword evidence="7" id="KW-0472">Membrane</keyword>
<evidence type="ECO:0000256" key="3">
    <source>
        <dbReference type="ARBA" id="ARBA00022741"/>
    </source>
</evidence>
<comment type="caution">
    <text evidence="9">The sequence shown here is derived from an EMBL/GenBank/DDBJ whole genome shotgun (WGS) entry which is preliminary data.</text>
</comment>
<sequence>MIDVEDLRMVYRTSGGDIVALDGLDLHIPAGEIHGIVGPSGAGKSTLIRCLTGLARPTSGSVRIDGQEITTLSEPKLRRRRRSIGLVFQDVNLFLSRTAAENVGYPLRIAKADGVRREERVARLLDLVGLGDRGESYPHQLSGGQRQRVGIARALAAEPPVLLCDEPSSALDWATTRQILELIARVRDELGVTVLIITHEMSVVRQVCDSVSRLERGRITESGRLIDIVSRGSSALAAELIPLASPPVSLAHAHIEASLSSTRIAIPDALRVLADLGRSSTITAGTIETIAGGSVARFQLDVPEADRPGVVRRLSEAGLRVEAAS</sequence>
<dbReference type="Gene3D" id="3.40.50.300">
    <property type="entry name" value="P-loop containing nucleotide triphosphate hydrolases"/>
    <property type="match status" value="1"/>
</dbReference>
<dbReference type="PANTHER" id="PTHR43166">
    <property type="entry name" value="AMINO ACID IMPORT ATP-BINDING PROTEIN"/>
    <property type="match status" value="1"/>
</dbReference>
<keyword evidence="5" id="KW-1278">Translocase</keyword>
<evidence type="ECO:0000256" key="1">
    <source>
        <dbReference type="ARBA" id="ARBA00022448"/>
    </source>
</evidence>
<name>A0ABW2SPT1_9ACTO</name>
<reference evidence="10" key="1">
    <citation type="journal article" date="2019" name="Int. J. Syst. Evol. Microbiol.">
        <title>The Global Catalogue of Microorganisms (GCM) 10K type strain sequencing project: providing services to taxonomists for standard genome sequencing and annotation.</title>
        <authorList>
            <consortium name="The Broad Institute Genomics Platform"/>
            <consortium name="The Broad Institute Genome Sequencing Center for Infectious Disease"/>
            <person name="Wu L."/>
            <person name="Ma J."/>
        </authorList>
    </citation>
    <scope>NUCLEOTIDE SEQUENCE [LARGE SCALE GENOMIC DNA]</scope>
    <source>
        <strain evidence="10">CCUG 56698</strain>
    </source>
</reference>
<dbReference type="PROSITE" id="PS50893">
    <property type="entry name" value="ABC_TRANSPORTER_2"/>
    <property type="match status" value="1"/>
</dbReference>
<dbReference type="InterPro" id="IPR003439">
    <property type="entry name" value="ABC_transporter-like_ATP-bd"/>
</dbReference>
<protein>
    <submittedName>
        <fullName evidence="9">Methionine ABC transporter ATP-binding protein</fullName>
    </submittedName>
</protein>
<evidence type="ECO:0000256" key="6">
    <source>
        <dbReference type="ARBA" id="ARBA00022970"/>
    </source>
</evidence>
<dbReference type="Pfam" id="PF00005">
    <property type="entry name" value="ABC_tran"/>
    <property type="match status" value="1"/>
</dbReference>
<dbReference type="Proteomes" id="UP001596527">
    <property type="component" value="Unassembled WGS sequence"/>
</dbReference>
<dbReference type="InterPro" id="IPR017871">
    <property type="entry name" value="ABC_transporter-like_CS"/>
</dbReference>
<dbReference type="InterPro" id="IPR027417">
    <property type="entry name" value="P-loop_NTPase"/>
</dbReference>
<accession>A0ABW2SPT1</accession>
<dbReference type="InterPro" id="IPR003593">
    <property type="entry name" value="AAA+_ATPase"/>
</dbReference>